<reference evidence="2 3" key="1">
    <citation type="submission" date="2024-01" db="EMBL/GenBank/DDBJ databases">
        <title>A telomere-to-telomere, gap-free genome of sweet tea (Lithocarpus litseifolius).</title>
        <authorList>
            <person name="Zhou J."/>
        </authorList>
    </citation>
    <scope>NUCLEOTIDE SEQUENCE [LARGE SCALE GENOMIC DNA]</scope>
    <source>
        <strain evidence="2">Zhou-2022a</strain>
        <tissue evidence="2">Leaf</tissue>
    </source>
</reference>
<organism evidence="2 3">
    <name type="scientific">Lithocarpus litseifolius</name>
    <dbReference type="NCBI Taxonomy" id="425828"/>
    <lineage>
        <taxon>Eukaryota</taxon>
        <taxon>Viridiplantae</taxon>
        <taxon>Streptophyta</taxon>
        <taxon>Embryophyta</taxon>
        <taxon>Tracheophyta</taxon>
        <taxon>Spermatophyta</taxon>
        <taxon>Magnoliopsida</taxon>
        <taxon>eudicotyledons</taxon>
        <taxon>Gunneridae</taxon>
        <taxon>Pentapetalae</taxon>
        <taxon>rosids</taxon>
        <taxon>fabids</taxon>
        <taxon>Fagales</taxon>
        <taxon>Fagaceae</taxon>
        <taxon>Lithocarpus</taxon>
    </lineage>
</organism>
<dbReference type="GO" id="GO:0004523">
    <property type="term" value="F:RNA-DNA hybrid ribonuclease activity"/>
    <property type="evidence" value="ECO:0007669"/>
    <property type="project" value="InterPro"/>
</dbReference>
<dbReference type="PROSITE" id="PS50879">
    <property type="entry name" value="RNASE_H_1"/>
    <property type="match status" value="1"/>
</dbReference>
<name>A0AAW2CU47_9ROSI</name>
<keyword evidence="3" id="KW-1185">Reference proteome</keyword>
<dbReference type="Proteomes" id="UP001459277">
    <property type="component" value="Unassembled WGS sequence"/>
</dbReference>
<dbReference type="InterPro" id="IPR053151">
    <property type="entry name" value="RNase_H-like"/>
</dbReference>
<feature type="domain" description="RNase H type-1" evidence="1">
    <location>
        <begin position="31"/>
        <end position="158"/>
    </location>
</feature>
<dbReference type="PANTHER" id="PTHR47723:SF19">
    <property type="entry name" value="POLYNUCLEOTIDYL TRANSFERASE, RIBONUCLEASE H-LIKE SUPERFAMILY PROTEIN"/>
    <property type="match status" value="1"/>
</dbReference>
<proteinExistence type="predicted"/>
<dbReference type="PANTHER" id="PTHR47723">
    <property type="entry name" value="OS05G0353850 PROTEIN"/>
    <property type="match status" value="1"/>
</dbReference>
<dbReference type="Pfam" id="PF13456">
    <property type="entry name" value="RVT_3"/>
    <property type="match status" value="1"/>
</dbReference>
<evidence type="ECO:0000313" key="3">
    <source>
        <dbReference type="Proteomes" id="UP001459277"/>
    </source>
</evidence>
<gene>
    <name evidence="2" type="ORF">SO802_015599</name>
</gene>
<comment type="caution">
    <text evidence="2">The sequence shown here is derived from an EMBL/GenBank/DDBJ whole genome shotgun (WGS) entry which is preliminary data.</text>
</comment>
<dbReference type="InterPro" id="IPR044730">
    <property type="entry name" value="RNase_H-like_dom_plant"/>
</dbReference>
<sequence length="158" mass="17723">MATSLMYSIVYTIERPVQERIPQLIRWTVPPDPYIRLNTDGSAIGNPWLASAGGILCDSSGGWFFGFSSNLGIITNNMAELAALWQGLLLAWDLGFKFIQIELDSSTVLSWLTNRHALYPPDMMSLIYDCRSLMEQEWEMQAGHIYREANGCADALAK</sequence>
<dbReference type="AlphaFoldDB" id="A0AAW2CU47"/>
<dbReference type="InterPro" id="IPR002156">
    <property type="entry name" value="RNaseH_domain"/>
</dbReference>
<dbReference type="CDD" id="cd06222">
    <property type="entry name" value="RNase_H_like"/>
    <property type="match status" value="1"/>
</dbReference>
<dbReference type="InterPro" id="IPR036397">
    <property type="entry name" value="RNaseH_sf"/>
</dbReference>
<evidence type="ECO:0000259" key="1">
    <source>
        <dbReference type="PROSITE" id="PS50879"/>
    </source>
</evidence>
<accession>A0AAW2CU47</accession>
<dbReference type="GO" id="GO:0003676">
    <property type="term" value="F:nucleic acid binding"/>
    <property type="evidence" value="ECO:0007669"/>
    <property type="project" value="InterPro"/>
</dbReference>
<dbReference type="SUPFAM" id="SSF53098">
    <property type="entry name" value="Ribonuclease H-like"/>
    <property type="match status" value="1"/>
</dbReference>
<evidence type="ECO:0000313" key="2">
    <source>
        <dbReference type="EMBL" id="KAL0001818.1"/>
    </source>
</evidence>
<dbReference type="Gene3D" id="3.30.420.10">
    <property type="entry name" value="Ribonuclease H-like superfamily/Ribonuclease H"/>
    <property type="match status" value="1"/>
</dbReference>
<dbReference type="EMBL" id="JAZDWU010000005">
    <property type="protein sequence ID" value="KAL0001818.1"/>
    <property type="molecule type" value="Genomic_DNA"/>
</dbReference>
<protein>
    <recommendedName>
        <fullName evidence="1">RNase H type-1 domain-containing protein</fullName>
    </recommendedName>
</protein>
<dbReference type="InterPro" id="IPR012337">
    <property type="entry name" value="RNaseH-like_sf"/>
</dbReference>